<evidence type="ECO:0000313" key="5">
    <source>
        <dbReference type="Proteomes" id="UP000076871"/>
    </source>
</evidence>
<dbReference type="GO" id="GO:0005815">
    <property type="term" value="C:microtubule organizing center"/>
    <property type="evidence" value="ECO:0007669"/>
    <property type="project" value="TreeGrafter"/>
</dbReference>
<dbReference type="GO" id="GO:0005657">
    <property type="term" value="C:replication fork"/>
    <property type="evidence" value="ECO:0007669"/>
    <property type="project" value="TreeGrafter"/>
</dbReference>
<dbReference type="EMBL" id="KV427618">
    <property type="protein sequence ID" value="KZT07752.1"/>
    <property type="molecule type" value="Genomic_DNA"/>
</dbReference>
<dbReference type="AlphaFoldDB" id="A0A165ETW4"/>
<keyword evidence="4" id="KW-0378">Hydrolase</keyword>
<keyword evidence="5" id="KW-1185">Reference proteome</keyword>
<reference evidence="4 5" key="1">
    <citation type="journal article" date="2016" name="Mol. Biol. Evol.">
        <title>Comparative Genomics of Early-Diverging Mushroom-Forming Fungi Provides Insights into the Origins of Lignocellulose Decay Capabilities.</title>
        <authorList>
            <person name="Nagy L.G."/>
            <person name="Riley R."/>
            <person name="Tritt A."/>
            <person name="Adam C."/>
            <person name="Daum C."/>
            <person name="Floudas D."/>
            <person name="Sun H."/>
            <person name="Yadav J.S."/>
            <person name="Pangilinan J."/>
            <person name="Larsson K.H."/>
            <person name="Matsuura K."/>
            <person name="Barry K."/>
            <person name="Labutti K."/>
            <person name="Kuo R."/>
            <person name="Ohm R.A."/>
            <person name="Bhattacharya S.S."/>
            <person name="Shirouzu T."/>
            <person name="Yoshinaga Y."/>
            <person name="Martin F.M."/>
            <person name="Grigoriev I.V."/>
            <person name="Hibbett D.S."/>
        </authorList>
    </citation>
    <scope>NUCLEOTIDE SEQUENCE [LARGE SCALE GENOMIC DNA]</scope>
    <source>
        <strain evidence="4 5">93-53</strain>
    </source>
</reference>
<gene>
    <name evidence="4" type="ORF">LAESUDRAFT_650485</name>
</gene>
<dbReference type="PROSITE" id="PS50162">
    <property type="entry name" value="RECA_2"/>
    <property type="match status" value="1"/>
</dbReference>
<dbReference type="GO" id="GO:0007131">
    <property type="term" value="P:reciprocal meiotic recombination"/>
    <property type="evidence" value="ECO:0007669"/>
    <property type="project" value="TreeGrafter"/>
</dbReference>
<dbReference type="PANTHER" id="PTHR46457">
    <property type="entry name" value="DNA REPAIR PROTEIN RAD51 HOMOLOG 4"/>
    <property type="match status" value="1"/>
</dbReference>
<dbReference type="PANTHER" id="PTHR46457:SF1">
    <property type="entry name" value="DNA REPAIR PROTEIN RAD51 HOMOLOG 4"/>
    <property type="match status" value="1"/>
</dbReference>
<dbReference type="Proteomes" id="UP000076871">
    <property type="component" value="Unassembled WGS sequence"/>
</dbReference>
<protein>
    <submittedName>
        <fullName evidence="4">p-loop containing nucleoside triphosphate hydrolase protein</fullName>
    </submittedName>
</protein>
<dbReference type="GO" id="GO:0005524">
    <property type="term" value="F:ATP binding"/>
    <property type="evidence" value="ECO:0007669"/>
    <property type="project" value="InterPro"/>
</dbReference>
<sequence>MRLQHLTPPPNQGLLDALEKCGIRTDVDLLFSDTPMNTFKKLPTKTISLHDFNQLISKVTEQAAVPGIRGDELLEALRRRQEEDFHGEITTGVTALDKLLGGLNPPRVIEVSGDRGSGKTAFALQVVLRHLSSVYDAAALWIDTTGDLAIDRISDLLESYRGDAKATVMDRLQIALAFDIEAAHEVLESLRLSLSLRIQSDPKPHPMTRIVVIDAITPLIGPLLSAVSSQGHAIMTTFMRQLRSLAESFSLLILVINTSTKCLPRNPDSAFMSTDRKPALGPSFTFLTDTTLWISQTDDVGEEADGSTIRHVAEVFRSRHTASRTWCSFNLRQGMLTE</sequence>
<dbReference type="RefSeq" id="XP_040765492.1">
    <property type="nucleotide sequence ID" value="XM_040904251.1"/>
</dbReference>
<keyword evidence="2" id="KW-0539">Nucleus</keyword>
<dbReference type="Pfam" id="PF08423">
    <property type="entry name" value="Rad51"/>
    <property type="match status" value="1"/>
</dbReference>
<organism evidence="4 5">
    <name type="scientific">Laetiporus sulphureus 93-53</name>
    <dbReference type="NCBI Taxonomy" id="1314785"/>
    <lineage>
        <taxon>Eukaryota</taxon>
        <taxon>Fungi</taxon>
        <taxon>Dikarya</taxon>
        <taxon>Basidiomycota</taxon>
        <taxon>Agaricomycotina</taxon>
        <taxon>Agaricomycetes</taxon>
        <taxon>Polyporales</taxon>
        <taxon>Laetiporus</taxon>
    </lineage>
</organism>
<dbReference type="GeneID" id="63821281"/>
<dbReference type="GO" id="GO:0000400">
    <property type="term" value="F:four-way junction DNA binding"/>
    <property type="evidence" value="ECO:0007669"/>
    <property type="project" value="TreeGrafter"/>
</dbReference>
<dbReference type="STRING" id="1314785.A0A165ETW4"/>
<comment type="subcellular location">
    <subcellularLocation>
        <location evidence="1">Nucleus</location>
    </subcellularLocation>
</comment>
<dbReference type="FunCoup" id="A0A165ETW4">
    <property type="interactions" value="526"/>
</dbReference>
<accession>A0A165ETW4</accession>
<feature type="domain" description="RecA family profile 1" evidence="3">
    <location>
        <begin position="85"/>
        <end position="259"/>
    </location>
</feature>
<dbReference type="InParanoid" id="A0A165ETW4"/>
<evidence type="ECO:0000313" key="4">
    <source>
        <dbReference type="EMBL" id="KZT07752.1"/>
    </source>
</evidence>
<name>A0A165ETW4_9APHY</name>
<dbReference type="GO" id="GO:0000723">
    <property type="term" value="P:telomere maintenance"/>
    <property type="evidence" value="ECO:0007669"/>
    <property type="project" value="TreeGrafter"/>
</dbReference>
<evidence type="ECO:0000256" key="2">
    <source>
        <dbReference type="ARBA" id="ARBA00023242"/>
    </source>
</evidence>
<proteinExistence type="predicted"/>
<dbReference type="GO" id="GO:0000724">
    <property type="term" value="P:double-strand break repair via homologous recombination"/>
    <property type="evidence" value="ECO:0007669"/>
    <property type="project" value="TreeGrafter"/>
</dbReference>
<dbReference type="Gene3D" id="3.40.50.300">
    <property type="entry name" value="P-loop containing nucleotide triphosphate hydrolases"/>
    <property type="match status" value="1"/>
</dbReference>
<dbReference type="OrthoDB" id="336321at2759"/>
<evidence type="ECO:0000256" key="1">
    <source>
        <dbReference type="ARBA" id="ARBA00004123"/>
    </source>
</evidence>
<dbReference type="GO" id="GO:0042148">
    <property type="term" value="P:DNA strand invasion"/>
    <property type="evidence" value="ECO:0007669"/>
    <property type="project" value="TreeGrafter"/>
</dbReference>
<dbReference type="GO" id="GO:0003697">
    <property type="term" value="F:single-stranded DNA binding"/>
    <property type="evidence" value="ECO:0007669"/>
    <property type="project" value="TreeGrafter"/>
</dbReference>
<dbReference type="GO" id="GO:0140664">
    <property type="term" value="F:ATP-dependent DNA damage sensor activity"/>
    <property type="evidence" value="ECO:0007669"/>
    <property type="project" value="InterPro"/>
</dbReference>
<dbReference type="GO" id="GO:0016787">
    <property type="term" value="F:hydrolase activity"/>
    <property type="evidence" value="ECO:0007669"/>
    <property type="project" value="UniProtKB-KW"/>
</dbReference>
<dbReference type="InterPro" id="IPR013632">
    <property type="entry name" value="Rad51_C"/>
</dbReference>
<dbReference type="InterPro" id="IPR027417">
    <property type="entry name" value="P-loop_NTPase"/>
</dbReference>
<dbReference type="InterPro" id="IPR020588">
    <property type="entry name" value="RecA_ATP-bd"/>
</dbReference>
<dbReference type="InterPro" id="IPR051988">
    <property type="entry name" value="HRR_RAD51_Paralog"/>
</dbReference>
<dbReference type="GO" id="GO:0033063">
    <property type="term" value="C:Rad51B-Rad51C-Rad51D-XRCC2 complex"/>
    <property type="evidence" value="ECO:0007669"/>
    <property type="project" value="TreeGrafter"/>
</dbReference>
<dbReference type="SUPFAM" id="SSF52540">
    <property type="entry name" value="P-loop containing nucleoside triphosphate hydrolases"/>
    <property type="match status" value="1"/>
</dbReference>
<evidence type="ECO:0000259" key="3">
    <source>
        <dbReference type="PROSITE" id="PS50162"/>
    </source>
</evidence>